<proteinExistence type="inferred from homology"/>
<dbReference type="InterPro" id="IPR035647">
    <property type="entry name" value="EFG_III/V"/>
</dbReference>
<evidence type="ECO:0000313" key="4">
    <source>
        <dbReference type="Proteomes" id="UP001597191"/>
    </source>
</evidence>
<dbReference type="PROSITE" id="PS00910">
    <property type="entry name" value="UPF0029"/>
    <property type="match status" value="1"/>
</dbReference>
<protein>
    <submittedName>
        <fullName evidence="3">YigZ family protein</fullName>
    </submittedName>
</protein>
<dbReference type="SUPFAM" id="SSF54980">
    <property type="entry name" value="EF-G C-terminal domain-like"/>
    <property type="match status" value="1"/>
</dbReference>
<gene>
    <name evidence="3" type="ORF">ACFQ4R_11330</name>
</gene>
<dbReference type="InterPro" id="IPR036956">
    <property type="entry name" value="Impact_N_sf"/>
</dbReference>
<dbReference type="InterPro" id="IPR023582">
    <property type="entry name" value="Impact"/>
</dbReference>
<organism evidence="3 4">
    <name type="scientific">Lapidilactobacillus gannanensis</name>
    <dbReference type="NCBI Taxonomy" id="2486002"/>
    <lineage>
        <taxon>Bacteria</taxon>
        <taxon>Bacillati</taxon>
        <taxon>Bacillota</taxon>
        <taxon>Bacilli</taxon>
        <taxon>Lactobacillales</taxon>
        <taxon>Lactobacillaceae</taxon>
        <taxon>Lapidilactobacillus</taxon>
    </lineage>
</organism>
<dbReference type="PANTHER" id="PTHR16301:SF20">
    <property type="entry name" value="IMPACT FAMILY MEMBER YIGZ"/>
    <property type="match status" value="1"/>
</dbReference>
<dbReference type="Pfam" id="PF01205">
    <property type="entry name" value="Impact_N"/>
    <property type="match status" value="1"/>
</dbReference>
<name>A0ABW4BT45_9LACO</name>
<dbReference type="InterPro" id="IPR001498">
    <property type="entry name" value="Impact_N"/>
</dbReference>
<dbReference type="NCBIfam" id="TIGR00257">
    <property type="entry name" value="IMPACT_YIGZ"/>
    <property type="match status" value="1"/>
</dbReference>
<dbReference type="Proteomes" id="UP001597191">
    <property type="component" value="Unassembled WGS sequence"/>
</dbReference>
<sequence>MLIIESYRTIANNNQAELIIKKSQFIGQIFRVTTEAEVQAFLTETRRTHHKANHNCFAYQLGLHNETQRSSDDGEPSGTAGAPILNVLQQEQLCNVLCIVTRYFGGIKLGAGGLIRAYGQATTAAVNAAERVIAIPQVNYQLTIDYDQFDILNHYLREQKISNDPPEYAAQITIGIWLDLTTALDQITSLKNLLNGRVKITERGQAFHEVPLVD</sequence>
<reference evidence="4" key="1">
    <citation type="journal article" date="2019" name="Int. J. Syst. Evol. Microbiol.">
        <title>The Global Catalogue of Microorganisms (GCM) 10K type strain sequencing project: providing services to taxonomists for standard genome sequencing and annotation.</title>
        <authorList>
            <consortium name="The Broad Institute Genomics Platform"/>
            <consortium name="The Broad Institute Genome Sequencing Center for Infectious Disease"/>
            <person name="Wu L."/>
            <person name="Ma J."/>
        </authorList>
    </citation>
    <scope>NUCLEOTIDE SEQUENCE [LARGE SCALE GENOMIC DNA]</scope>
    <source>
        <strain evidence="4">CCM 8937</strain>
    </source>
</reference>
<comment type="similarity">
    <text evidence="1">Belongs to the IMPACT family.</text>
</comment>
<dbReference type="InterPro" id="IPR020568">
    <property type="entry name" value="Ribosomal_Su5_D2-typ_SF"/>
</dbReference>
<feature type="domain" description="Impact N-terminal" evidence="2">
    <location>
        <begin position="21"/>
        <end position="125"/>
    </location>
</feature>
<dbReference type="Gene3D" id="3.30.230.30">
    <property type="entry name" value="Impact, N-terminal domain"/>
    <property type="match status" value="1"/>
</dbReference>
<keyword evidence="4" id="KW-1185">Reference proteome</keyword>
<accession>A0ABW4BT45</accession>
<dbReference type="RefSeq" id="WP_225420155.1">
    <property type="nucleotide sequence ID" value="NZ_JBHTOH010000094.1"/>
</dbReference>
<dbReference type="InterPro" id="IPR020569">
    <property type="entry name" value="UPF0029_Impact_CS"/>
</dbReference>
<dbReference type="EMBL" id="JBHTOH010000094">
    <property type="protein sequence ID" value="MFD1412172.1"/>
    <property type="molecule type" value="Genomic_DNA"/>
</dbReference>
<dbReference type="InterPro" id="IPR015796">
    <property type="entry name" value="Impact_YigZ-like"/>
</dbReference>
<evidence type="ECO:0000259" key="2">
    <source>
        <dbReference type="Pfam" id="PF01205"/>
    </source>
</evidence>
<dbReference type="PANTHER" id="PTHR16301">
    <property type="entry name" value="IMPACT-RELATED"/>
    <property type="match status" value="1"/>
</dbReference>
<comment type="caution">
    <text evidence="3">The sequence shown here is derived from an EMBL/GenBank/DDBJ whole genome shotgun (WGS) entry which is preliminary data.</text>
</comment>
<evidence type="ECO:0000313" key="3">
    <source>
        <dbReference type="EMBL" id="MFD1412172.1"/>
    </source>
</evidence>
<evidence type="ECO:0000256" key="1">
    <source>
        <dbReference type="ARBA" id="ARBA00007665"/>
    </source>
</evidence>
<dbReference type="SUPFAM" id="SSF54211">
    <property type="entry name" value="Ribosomal protein S5 domain 2-like"/>
    <property type="match status" value="1"/>
</dbReference>